<feature type="transmembrane region" description="Helical" evidence="5">
    <location>
        <begin position="472"/>
        <end position="489"/>
    </location>
</feature>
<dbReference type="PANTHER" id="PTHR37422">
    <property type="entry name" value="TEICHURONIC ACID BIOSYNTHESIS PROTEIN TUAE"/>
    <property type="match status" value="1"/>
</dbReference>
<feature type="transmembrane region" description="Helical" evidence="5">
    <location>
        <begin position="62"/>
        <end position="79"/>
    </location>
</feature>
<keyword evidence="7" id="KW-0436">Ligase</keyword>
<proteinExistence type="predicted"/>
<comment type="subcellular location">
    <subcellularLocation>
        <location evidence="1">Membrane</location>
        <topology evidence="1">Multi-pass membrane protein</topology>
    </subcellularLocation>
</comment>
<reference evidence="7" key="1">
    <citation type="submission" date="2022-06" db="EMBL/GenBank/DDBJ databases">
        <title>Sphingomonas sp. nov. isolated from rhizosphere soil of tomato.</title>
        <authorList>
            <person name="Dong H."/>
            <person name="Gao R."/>
        </authorList>
    </citation>
    <scope>NUCLEOTIDE SEQUENCE</scope>
    <source>
        <strain evidence="7">MMSM24</strain>
    </source>
</reference>
<organism evidence="7 8">
    <name type="scientific">Sphingomonas lycopersici</name>
    <dbReference type="NCBI Taxonomy" id="2951807"/>
    <lineage>
        <taxon>Bacteria</taxon>
        <taxon>Pseudomonadati</taxon>
        <taxon>Pseudomonadota</taxon>
        <taxon>Alphaproteobacteria</taxon>
        <taxon>Sphingomonadales</taxon>
        <taxon>Sphingomonadaceae</taxon>
        <taxon>Sphingomonas</taxon>
    </lineage>
</organism>
<feature type="transmembrane region" description="Helical" evidence="5">
    <location>
        <begin position="444"/>
        <end position="466"/>
    </location>
</feature>
<feature type="domain" description="O-antigen ligase-related" evidence="6">
    <location>
        <begin position="272"/>
        <end position="421"/>
    </location>
</feature>
<feature type="transmembrane region" description="Helical" evidence="5">
    <location>
        <begin position="413"/>
        <end position="432"/>
    </location>
</feature>
<dbReference type="InterPro" id="IPR051533">
    <property type="entry name" value="WaaL-like"/>
</dbReference>
<name>A0AA41Z4M9_9SPHN</name>
<dbReference type="RefSeq" id="WP_265267501.1">
    <property type="nucleotide sequence ID" value="NZ_JANFAV010000001.1"/>
</dbReference>
<feature type="transmembrane region" description="Helical" evidence="5">
    <location>
        <begin position="39"/>
        <end position="55"/>
    </location>
</feature>
<evidence type="ECO:0000256" key="5">
    <source>
        <dbReference type="SAM" id="Phobius"/>
    </source>
</evidence>
<feature type="transmembrane region" description="Helical" evidence="5">
    <location>
        <begin position="288"/>
        <end position="304"/>
    </location>
</feature>
<evidence type="ECO:0000256" key="2">
    <source>
        <dbReference type="ARBA" id="ARBA00022692"/>
    </source>
</evidence>
<dbReference type="GO" id="GO:0016874">
    <property type="term" value="F:ligase activity"/>
    <property type="evidence" value="ECO:0007669"/>
    <property type="project" value="UniProtKB-KW"/>
</dbReference>
<feature type="transmembrane region" description="Helical" evidence="5">
    <location>
        <begin position="124"/>
        <end position="145"/>
    </location>
</feature>
<keyword evidence="3 5" id="KW-1133">Transmembrane helix</keyword>
<comment type="caution">
    <text evidence="7">The sequence shown here is derived from an EMBL/GenBank/DDBJ whole genome shotgun (WGS) entry which is preliminary data.</text>
</comment>
<keyword evidence="4 5" id="KW-0472">Membrane</keyword>
<dbReference type="InterPro" id="IPR007016">
    <property type="entry name" value="O-antigen_ligase-rel_domated"/>
</dbReference>
<feature type="transmembrane region" description="Helical" evidence="5">
    <location>
        <begin position="151"/>
        <end position="169"/>
    </location>
</feature>
<keyword evidence="2 5" id="KW-0812">Transmembrane</keyword>
<dbReference type="Proteomes" id="UP001165565">
    <property type="component" value="Unassembled WGS sequence"/>
</dbReference>
<evidence type="ECO:0000256" key="1">
    <source>
        <dbReference type="ARBA" id="ARBA00004141"/>
    </source>
</evidence>
<dbReference type="AlphaFoldDB" id="A0AA41Z4M9"/>
<accession>A0AA41Z4M9</accession>
<feature type="transmembrane region" description="Helical" evidence="5">
    <location>
        <begin position="176"/>
        <end position="197"/>
    </location>
</feature>
<evidence type="ECO:0000256" key="3">
    <source>
        <dbReference type="ARBA" id="ARBA00022989"/>
    </source>
</evidence>
<feature type="transmembrane region" description="Helical" evidence="5">
    <location>
        <begin position="12"/>
        <end position="33"/>
    </location>
</feature>
<evidence type="ECO:0000256" key="4">
    <source>
        <dbReference type="ARBA" id="ARBA00023136"/>
    </source>
</evidence>
<dbReference type="PANTHER" id="PTHR37422:SF13">
    <property type="entry name" value="LIPOPOLYSACCHARIDE BIOSYNTHESIS PROTEIN PA4999-RELATED"/>
    <property type="match status" value="1"/>
</dbReference>
<keyword evidence="8" id="KW-1185">Reference proteome</keyword>
<sequence>MIRRLAPADADLRVLGLAALAAAIAALIVAAGLSPSPKIALLSAGAIAGAGMMIASGNPRLFCLWGLGLTAPLGIAKRFHPLPHMGGAGAYSIEAVDFFLVALVCFLVRDILAGHRRLRLSPVTFWWSVMILLGAFTASVGPFGHLPLVEAVQMAKTLLLFLVLVNELVRVRQFLHLFAALCCGLMLQSLIGILQYAKKGAIGLQSLGEATATTLEYANKATYMDGGDTFRIGALLGHPNLLAGFIVIIAPMLLAMLATRVGRLWCWPIALTLATAMLALLLTLSRSGWLAFALAVPIVIALLLRHPASRRRATPLAIATLTATALGAIAAAPAILHRFTGSDPGALDFRWEWMSVAWGMVKDDWLVGTGLNSFVYNLPGRTEYGGHVGLIQRFGADWPVVHNIYLLTWAEQGTIGFIAFLMVLLTLLRIGWRNARDCADPTLHALSIGALAGLCANLVDGFGSFYLRQMPGARVFWMAAAIVVAVRYWQMANRPVTA</sequence>
<evidence type="ECO:0000313" key="8">
    <source>
        <dbReference type="Proteomes" id="UP001165565"/>
    </source>
</evidence>
<gene>
    <name evidence="7" type="ORF">NEE01_01590</name>
</gene>
<feature type="transmembrane region" description="Helical" evidence="5">
    <location>
        <begin position="91"/>
        <end position="112"/>
    </location>
</feature>
<dbReference type="EMBL" id="JANFAV010000001">
    <property type="protein sequence ID" value="MCW6533470.1"/>
    <property type="molecule type" value="Genomic_DNA"/>
</dbReference>
<feature type="transmembrane region" description="Helical" evidence="5">
    <location>
        <begin position="316"/>
        <end position="336"/>
    </location>
</feature>
<evidence type="ECO:0000313" key="7">
    <source>
        <dbReference type="EMBL" id="MCW6533470.1"/>
    </source>
</evidence>
<feature type="transmembrane region" description="Helical" evidence="5">
    <location>
        <begin position="264"/>
        <end position="282"/>
    </location>
</feature>
<dbReference type="GO" id="GO:0016020">
    <property type="term" value="C:membrane"/>
    <property type="evidence" value="ECO:0007669"/>
    <property type="project" value="UniProtKB-SubCell"/>
</dbReference>
<evidence type="ECO:0000259" key="6">
    <source>
        <dbReference type="Pfam" id="PF04932"/>
    </source>
</evidence>
<dbReference type="Pfam" id="PF04932">
    <property type="entry name" value="Wzy_C"/>
    <property type="match status" value="1"/>
</dbReference>
<protein>
    <submittedName>
        <fullName evidence="7">O-antigen ligase family protein</fullName>
    </submittedName>
</protein>
<feature type="transmembrane region" description="Helical" evidence="5">
    <location>
        <begin position="240"/>
        <end position="257"/>
    </location>
</feature>